<reference evidence="2 3" key="1">
    <citation type="journal article" date="2016" name="Proc. Natl. Acad. Sci. U.S.A.">
        <title>Comparative genomics of biotechnologically important yeasts.</title>
        <authorList>
            <person name="Riley R."/>
            <person name="Haridas S."/>
            <person name="Wolfe K.H."/>
            <person name="Lopes M.R."/>
            <person name="Hittinger C.T."/>
            <person name="Goeker M."/>
            <person name="Salamov A.A."/>
            <person name="Wisecaver J.H."/>
            <person name="Long T.M."/>
            <person name="Calvey C.H."/>
            <person name="Aerts A.L."/>
            <person name="Barry K.W."/>
            <person name="Choi C."/>
            <person name="Clum A."/>
            <person name="Coughlan A.Y."/>
            <person name="Deshpande S."/>
            <person name="Douglass A.P."/>
            <person name="Hanson S.J."/>
            <person name="Klenk H.-P."/>
            <person name="LaButti K.M."/>
            <person name="Lapidus A."/>
            <person name="Lindquist E.A."/>
            <person name="Lipzen A.M."/>
            <person name="Meier-Kolthoff J.P."/>
            <person name="Ohm R.A."/>
            <person name="Otillar R.P."/>
            <person name="Pangilinan J.L."/>
            <person name="Peng Y."/>
            <person name="Rokas A."/>
            <person name="Rosa C.A."/>
            <person name="Scheuner C."/>
            <person name="Sibirny A.A."/>
            <person name="Slot J.C."/>
            <person name="Stielow J.B."/>
            <person name="Sun H."/>
            <person name="Kurtzman C.P."/>
            <person name="Blackwell M."/>
            <person name="Grigoriev I.V."/>
            <person name="Jeffries T.W."/>
        </authorList>
    </citation>
    <scope>NUCLEOTIDE SEQUENCE [LARGE SCALE GENOMIC DNA]</scope>
    <source>
        <strain evidence="2 3">NRRL Y-2026</strain>
    </source>
</reference>
<name>A0A1E3NE27_9ASCO</name>
<dbReference type="AlphaFoldDB" id="A0A1E3NE27"/>
<keyword evidence="3" id="KW-1185">Reference proteome</keyword>
<dbReference type="RefSeq" id="XP_019015459.1">
    <property type="nucleotide sequence ID" value="XM_019161927.1"/>
</dbReference>
<keyword evidence="1" id="KW-0732">Signal</keyword>
<evidence type="ECO:0008006" key="4">
    <source>
        <dbReference type="Google" id="ProtNLM"/>
    </source>
</evidence>
<gene>
    <name evidence="2" type="ORF">PICMEDRAFT_18263</name>
</gene>
<feature type="chain" id="PRO_5009133321" description="Secreted protein" evidence="1">
    <location>
        <begin position="25"/>
        <end position="61"/>
    </location>
</feature>
<evidence type="ECO:0000313" key="2">
    <source>
        <dbReference type="EMBL" id="ODQ44346.1"/>
    </source>
</evidence>
<feature type="signal peptide" evidence="1">
    <location>
        <begin position="1"/>
        <end position="24"/>
    </location>
</feature>
<dbReference type="Proteomes" id="UP000094455">
    <property type="component" value="Unassembled WGS sequence"/>
</dbReference>
<accession>A0A1E3NE27</accession>
<dbReference type="EMBL" id="KV454007">
    <property type="protein sequence ID" value="ODQ44346.1"/>
    <property type="molecule type" value="Genomic_DNA"/>
</dbReference>
<sequence>MCVVRCVCVCVCVCVCLRCACCSAAPTILSRRTQQQLSMRIRSRGSRHVFQAPQIVPSRPP</sequence>
<proteinExistence type="predicted"/>
<organism evidence="2 3">
    <name type="scientific">Pichia membranifaciens NRRL Y-2026</name>
    <dbReference type="NCBI Taxonomy" id="763406"/>
    <lineage>
        <taxon>Eukaryota</taxon>
        <taxon>Fungi</taxon>
        <taxon>Dikarya</taxon>
        <taxon>Ascomycota</taxon>
        <taxon>Saccharomycotina</taxon>
        <taxon>Pichiomycetes</taxon>
        <taxon>Pichiales</taxon>
        <taxon>Pichiaceae</taxon>
        <taxon>Pichia</taxon>
    </lineage>
</organism>
<protein>
    <recommendedName>
        <fullName evidence="4">Secreted protein</fullName>
    </recommendedName>
</protein>
<evidence type="ECO:0000256" key="1">
    <source>
        <dbReference type="SAM" id="SignalP"/>
    </source>
</evidence>
<evidence type="ECO:0000313" key="3">
    <source>
        <dbReference type="Proteomes" id="UP000094455"/>
    </source>
</evidence>
<dbReference type="GeneID" id="30178614"/>